<dbReference type="InterPro" id="IPR042213">
    <property type="entry name" value="NBD_C_sf"/>
</dbReference>
<dbReference type="Proteomes" id="UP000829401">
    <property type="component" value="Chromosome"/>
</dbReference>
<dbReference type="Pfam" id="PF07005">
    <property type="entry name" value="SBD_N"/>
    <property type="match status" value="1"/>
</dbReference>
<dbReference type="SUPFAM" id="SSF142764">
    <property type="entry name" value="YgbK-like"/>
    <property type="match status" value="1"/>
</dbReference>
<dbReference type="STRING" id="1356854.N007_18735"/>
<evidence type="ECO:0000313" key="8">
    <source>
        <dbReference type="Proteomes" id="UP000829401"/>
    </source>
</evidence>
<dbReference type="AlphaFoldDB" id="T0CJN8"/>
<evidence type="ECO:0000256" key="3">
    <source>
        <dbReference type="ARBA" id="ARBA00022741"/>
    </source>
</evidence>
<dbReference type="Gene3D" id="3.40.980.20">
    <property type="entry name" value="Four-carbon acid sugar kinase, nucleotide binding domain"/>
    <property type="match status" value="1"/>
</dbReference>
<dbReference type="eggNOG" id="COG3395">
    <property type="taxonomic scope" value="Bacteria"/>
</dbReference>
<evidence type="ECO:0000256" key="6">
    <source>
        <dbReference type="ARBA" id="ARBA00023277"/>
    </source>
</evidence>
<evidence type="ECO:0000256" key="5">
    <source>
        <dbReference type="ARBA" id="ARBA00022840"/>
    </source>
</evidence>
<dbReference type="EMBL" id="CP080467">
    <property type="protein sequence ID" value="UNO48511.1"/>
    <property type="molecule type" value="Genomic_DNA"/>
</dbReference>
<sequence>MTDQSTPIFILADDLTGAADAANYFRTPERRVRIGFDSAMPWDFRLTHETVQVFDVETRHLSLEDSFGKVLRACAHITQASPEALVYKKVDSTLRGNIGAEIEAAVRGLNRNIAVLAPAFPAGGRTVVGGVLYVHGVPVNETAFANDPHHPILSANVAEHVRTKAAWPTVQLGLSLIRQGADVVEHFLADQGDGPVLIVADAEVDEDLAVLAEVFSRNTTYLPCGSAGLARQLAKVWTQSVGACDAVVSRTPRAQRQLYVIGSANQLAREQVQELQKQRVVRTLELSATKVVDDVTAADEIAAAIARIEADDADITVLTLSPERVSTVDRTRLVDALAQVAKAWVHRSSADFGRSEQPHLAVFATGGDTALACCKAVGHTEIWTEGELLPGIPWSFVGGHDGQLTLVSKAGGFGDAQTLCSVVNRLCHEA</sequence>
<dbReference type="GO" id="GO:0016301">
    <property type="term" value="F:kinase activity"/>
    <property type="evidence" value="ECO:0007669"/>
    <property type="project" value="UniProtKB-KW"/>
</dbReference>
<dbReference type="Pfam" id="PF17042">
    <property type="entry name" value="NBD_C"/>
    <property type="match status" value="1"/>
</dbReference>
<dbReference type="OrthoDB" id="9778478at2"/>
<keyword evidence="8" id="KW-1185">Reference proteome</keyword>
<dbReference type="RefSeq" id="WP_021294852.1">
    <property type="nucleotide sequence ID" value="NZ_AURB01000019.1"/>
</dbReference>
<reference evidence="8" key="1">
    <citation type="journal article" date="2022" name="G3 (Bethesda)">
        <title>Unveiling the complete genome sequence of Alicyclobacillus acidoterrestris DSM 3922T, a taint-producing strain.</title>
        <authorList>
            <person name="Leonardo I.C."/>
            <person name="Barreto Crespo M.T."/>
            <person name="Gaspar F.B."/>
        </authorList>
    </citation>
    <scope>NUCLEOTIDE SEQUENCE [LARGE SCALE GENOMIC DNA]</scope>
    <source>
        <strain evidence="8">DSM 3922</strain>
    </source>
</reference>
<evidence type="ECO:0000256" key="4">
    <source>
        <dbReference type="ARBA" id="ARBA00022777"/>
    </source>
</evidence>
<evidence type="ECO:0000313" key="7">
    <source>
        <dbReference type="EMBL" id="UNO48511.1"/>
    </source>
</evidence>
<keyword evidence="6" id="KW-0119">Carbohydrate metabolism</keyword>
<accession>T0CJN8</accession>
<gene>
    <name evidence="7" type="ORF">K1I37_17900</name>
</gene>
<keyword evidence="4 7" id="KW-0418">Kinase</keyword>
<protein>
    <submittedName>
        <fullName evidence="7">Four-carbon acid sugar kinase family protein</fullName>
    </submittedName>
</protein>
<dbReference type="InterPro" id="IPR037051">
    <property type="entry name" value="4-carb_acid_sugar_kinase_N_sf"/>
</dbReference>
<dbReference type="KEGG" id="aaco:K1I37_17900"/>
<organism evidence="7 8">
    <name type="scientific">Alicyclobacillus acidoterrestris (strain ATCC 49025 / DSM 3922 / CIP 106132 / NCIMB 13137 / GD3B)</name>
    <dbReference type="NCBI Taxonomy" id="1356854"/>
    <lineage>
        <taxon>Bacteria</taxon>
        <taxon>Bacillati</taxon>
        <taxon>Bacillota</taxon>
        <taxon>Bacilli</taxon>
        <taxon>Bacillales</taxon>
        <taxon>Alicyclobacillaceae</taxon>
        <taxon>Alicyclobacillus</taxon>
    </lineage>
</organism>
<keyword evidence="5" id="KW-0067">ATP-binding</keyword>
<proteinExistence type="inferred from homology"/>
<dbReference type="GO" id="GO:0005524">
    <property type="term" value="F:ATP binding"/>
    <property type="evidence" value="ECO:0007669"/>
    <property type="project" value="UniProtKB-KW"/>
</dbReference>
<evidence type="ECO:0000256" key="1">
    <source>
        <dbReference type="ARBA" id="ARBA00005715"/>
    </source>
</evidence>
<comment type="similarity">
    <text evidence="1">Belongs to the four-carbon acid sugar kinase family.</text>
</comment>
<name>T0CJN8_ALIAG</name>
<keyword evidence="2" id="KW-0808">Transferase</keyword>
<dbReference type="Gene3D" id="3.40.50.10840">
    <property type="entry name" value="Putative sugar-binding, N-terminal domain"/>
    <property type="match status" value="1"/>
</dbReference>
<accession>A0A9E6ZJI8</accession>
<keyword evidence="3" id="KW-0547">Nucleotide-binding</keyword>
<evidence type="ECO:0000256" key="2">
    <source>
        <dbReference type="ARBA" id="ARBA00022679"/>
    </source>
</evidence>
<dbReference type="InterPro" id="IPR010737">
    <property type="entry name" value="4-carb_acid_sugar_kinase_N"/>
</dbReference>
<dbReference type="InterPro" id="IPR031475">
    <property type="entry name" value="NBD_C"/>
</dbReference>